<organism evidence="1 2">
    <name type="scientific">Vaccinium darrowii</name>
    <dbReference type="NCBI Taxonomy" id="229202"/>
    <lineage>
        <taxon>Eukaryota</taxon>
        <taxon>Viridiplantae</taxon>
        <taxon>Streptophyta</taxon>
        <taxon>Embryophyta</taxon>
        <taxon>Tracheophyta</taxon>
        <taxon>Spermatophyta</taxon>
        <taxon>Magnoliopsida</taxon>
        <taxon>eudicotyledons</taxon>
        <taxon>Gunneridae</taxon>
        <taxon>Pentapetalae</taxon>
        <taxon>asterids</taxon>
        <taxon>Ericales</taxon>
        <taxon>Ericaceae</taxon>
        <taxon>Vaccinioideae</taxon>
        <taxon>Vaccinieae</taxon>
        <taxon>Vaccinium</taxon>
    </lineage>
</organism>
<protein>
    <submittedName>
        <fullName evidence="1">Uncharacterized protein</fullName>
    </submittedName>
</protein>
<dbReference type="EMBL" id="CM037159">
    <property type="protein sequence ID" value="KAH7865868.1"/>
    <property type="molecule type" value="Genomic_DNA"/>
</dbReference>
<dbReference type="Proteomes" id="UP000828048">
    <property type="component" value="Chromosome 9"/>
</dbReference>
<proteinExistence type="predicted"/>
<sequence length="584" mass="64685">MVLSYAAAASFHVAPGLAITSSIASSILMLLEAFGYISLCNNRTLGAALLVWLLLAAIDTSLGFSSANLGLWYQLRADTTLGKAVGLVAILVFSSQFGLSDKAMYWFILRNMLVYFEGCGSCLHGRRSSWHFVFQDEAITWLPKDGIQRWLRLKSSRGSTSIKPSSPTPDHLRTFRLSLLDQFVPPSVYVPLVLYYSHDESTANLMQAEISSILKRSLSDALTLYYPFAGRMTGESSADCRDQAVDFFEAQVDTRLSEFLESPQVEVLSQLVPSISEESGGLVLAIQLNYFHCRGIAIGISIGHTLADGCTFGMFVRAWQATARGVTNVVAPIFDVASTLFPPKDLNFGQKPILESSKRQPVTKVFCFSSSKIAALKAEAVASSGSSAVQPSRVEVVTAAIWKLVMARKGNDRCRLSVATHSLDLRRRMDPPLSEYVFGNLIQGAYASGNSEMDLVGLVREMREAIGKIDSEHLKELQGENGYDMLIRNSKKVLEWYSDKDLDYIMFTSVKVPHYQADFGWGKPVWVSSARWDTKNTVFLMDSMTDIGGIEAWITMYEEDMMEFEQQPQLQALVSKLGSAHLYP</sequence>
<gene>
    <name evidence="1" type="ORF">Vadar_012456</name>
</gene>
<evidence type="ECO:0000313" key="1">
    <source>
        <dbReference type="EMBL" id="KAH7865868.1"/>
    </source>
</evidence>
<keyword evidence="2" id="KW-1185">Reference proteome</keyword>
<reference evidence="1 2" key="1">
    <citation type="journal article" date="2021" name="Hortic Res">
        <title>High-quality reference genome and annotation aids understanding of berry development for evergreen blueberry (Vaccinium darrowii).</title>
        <authorList>
            <person name="Yu J."/>
            <person name="Hulse-Kemp A.M."/>
            <person name="Babiker E."/>
            <person name="Staton M."/>
        </authorList>
    </citation>
    <scope>NUCLEOTIDE SEQUENCE [LARGE SCALE GENOMIC DNA]</scope>
    <source>
        <strain evidence="2">cv. NJ 8807/NJ 8810</strain>
        <tissue evidence="1">Young leaf</tissue>
    </source>
</reference>
<accession>A0ACB7ZJI3</accession>
<evidence type="ECO:0000313" key="2">
    <source>
        <dbReference type="Proteomes" id="UP000828048"/>
    </source>
</evidence>
<name>A0ACB7ZJI3_9ERIC</name>
<comment type="caution">
    <text evidence="1">The sequence shown here is derived from an EMBL/GenBank/DDBJ whole genome shotgun (WGS) entry which is preliminary data.</text>
</comment>